<keyword evidence="5 6" id="KW-0472">Membrane</keyword>
<feature type="domain" description="Lipid desaturase" evidence="7">
    <location>
        <begin position="94"/>
        <end position="214"/>
    </location>
</feature>
<protein>
    <recommendedName>
        <fullName evidence="7">Lipid desaturase domain-containing protein</fullName>
    </recommendedName>
</protein>
<comment type="similarity">
    <text evidence="2">Belongs to the fatty acid desaturase CarF family.</text>
</comment>
<organism evidence="8 9">
    <name type="scientific">Phenylobacterium montanum</name>
    <dbReference type="NCBI Taxonomy" id="2823693"/>
    <lineage>
        <taxon>Bacteria</taxon>
        <taxon>Pseudomonadati</taxon>
        <taxon>Pseudomonadota</taxon>
        <taxon>Alphaproteobacteria</taxon>
        <taxon>Caulobacterales</taxon>
        <taxon>Caulobacteraceae</taxon>
        <taxon>Phenylobacterium</taxon>
    </lineage>
</organism>
<keyword evidence="9" id="KW-1185">Reference proteome</keyword>
<name>A0A975FZ21_9CAUL</name>
<gene>
    <name evidence="8" type="ORF">KCG34_23110</name>
</gene>
<evidence type="ECO:0000313" key="9">
    <source>
        <dbReference type="Proteomes" id="UP000676409"/>
    </source>
</evidence>
<feature type="transmembrane region" description="Helical" evidence="6">
    <location>
        <begin position="113"/>
        <end position="135"/>
    </location>
</feature>
<feature type="transmembrane region" description="Helical" evidence="6">
    <location>
        <begin position="31"/>
        <end position="51"/>
    </location>
</feature>
<evidence type="ECO:0000256" key="6">
    <source>
        <dbReference type="SAM" id="Phobius"/>
    </source>
</evidence>
<dbReference type="RefSeq" id="WP_211937946.1">
    <property type="nucleotide sequence ID" value="NZ_CP073078.1"/>
</dbReference>
<evidence type="ECO:0000256" key="4">
    <source>
        <dbReference type="ARBA" id="ARBA00022989"/>
    </source>
</evidence>
<evidence type="ECO:0000256" key="5">
    <source>
        <dbReference type="ARBA" id="ARBA00023136"/>
    </source>
</evidence>
<dbReference type="KEGG" id="caul:KCG34_23110"/>
<feature type="transmembrane region" description="Helical" evidence="6">
    <location>
        <begin position="141"/>
        <end position="162"/>
    </location>
</feature>
<reference evidence="8" key="1">
    <citation type="submission" date="2021-04" db="EMBL/GenBank/DDBJ databases">
        <title>The complete genome sequence of Caulobacter sp. S6.</title>
        <authorList>
            <person name="Tang Y."/>
            <person name="Ouyang W."/>
            <person name="Liu Q."/>
            <person name="Huang B."/>
            <person name="Guo Z."/>
            <person name="Lei P."/>
        </authorList>
    </citation>
    <scope>NUCLEOTIDE SEQUENCE</scope>
    <source>
        <strain evidence="8">S6</strain>
    </source>
</reference>
<dbReference type="AlphaFoldDB" id="A0A975FZ21"/>
<evidence type="ECO:0000256" key="3">
    <source>
        <dbReference type="ARBA" id="ARBA00022692"/>
    </source>
</evidence>
<evidence type="ECO:0000259" key="7">
    <source>
        <dbReference type="Pfam" id="PF10520"/>
    </source>
</evidence>
<dbReference type="Proteomes" id="UP000676409">
    <property type="component" value="Chromosome"/>
</dbReference>
<proteinExistence type="inferred from homology"/>
<dbReference type="GO" id="GO:0016020">
    <property type="term" value="C:membrane"/>
    <property type="evidence" value="ECO:0007669"/>
    <property type="project" value="UniProtKB-SubCell"/>
</dbReference>
<keyword evidence="3 6" id="KW-0812">Transmembrane</keyword>
<accession>A0A975FZ21</accession>
<sequence>MKTRILIALFLLSLAADLVWVRGPFDWRMIAAAFAAWYLADFGSGLIHMIMDYIPCRPGVGLADLFFYPGSRESEDYLNLRDRVWGRITLLERVAYDFKNHHPRPDALGRRSIVFLVWTTVLFVTLPVSVAFNLYCLAFHPPGWVVVGFVVLLAGGTLSQWFHGALHRERNPAFVPVMRRLGLLITPAAHQIHHDTLTRDFSVINGWSNPALNVVFRLLMRYRVLTPAGLEPT</sequence>
<evidence type="ECO:0000313" key="8">
    <source>
        <dbReference type="EMBL" id="QUD87895.1"/>
    </source>
</evidence>
<comment type="subcellular location">
    <subcellularLocation>
        <location evidence="1">Membrane</location>
        <topology evidence="1">Multi-pass membrane protein</topology>
    </subcellularLocation>
</comment>
<evidence type="ECO:0000256" key="2">
    <source>
        <dbReference type="ARBA" id="ARBA00007620"/>
    </source>
</evidence>
<dbReference type="Pfam" id="PF10520">
    <property type="entry name" value="Lipid_desat"/>
    <property type="match status" value="1"/>
</dbReference>
<evidence type="ECO:0000256" key="1">
    <source>
        <dbReference type="ARBA" id="ARBA00004141"/>
    </source>
</evidence>
<dbReference type="InterPro" id="IPR019547">
    <property type="entry name" value="Lipid_desat"/>
</dbReference>
<keyword evidence="4 6" id="KW-1133">Transmembrane helix</keyword>
<dbReference type="EMBL" id="CP073078">
    <property type="protein sequence ID" value="QUD87895.1"/>
    <property type="molecule type" value="Genomic_DNA"/>
</dbReference>